<accession>A0A1I4FBD7</accession>
<name>A0A1I4FBD7_9EURY</name>
<dbReference type="RefSeq" id="WP_089869936.1">
    <property type="nucleotide sequence ID" value="NZ_FOTC01000002.1"/>
</dbReference>
<evidence type="ECO:0000313" key="1">
    <source>
        <dbReference type="EMBL" id="SFL14620.1"/>
    </source>
</evidence>
<organism evidence="1 2">
    <name type="scientific">Halogranum rubrum</name>
    <dbReference type="NCBI Taxonomy" id="553466"/>
    <lineage>
        <taxon>Archaea</taxon>
        <taxon>Methanobacteriati</taxon>
        <taxon>Methanobacteriota</taxon>
        <taxon>Stenosarchaea group</taxon>
        <taxon>Halobacteria</taxon>
        <taxon>Halobacteriales</taxon>
        <taxon>Haloferacaceae</taxon>
    </lineage>
</organism>
<gene>
    <name evidence="1" type="ORF">SAMN04487950_2713</name>
</gene>
<dbReference type="Proteomes" id="UP000199607">
    <property type="component" value="Unassembled WGS sequence"/>
</dbReference>
<dbReference type="AlphaFoldDB" id="A0A1I4FBD7"/>
<proteinExistence type="predicted"/>
<reference evidence="2" key="1">
    <citation type="submission" date="2016-10" db="EMBL/GenBank/DDBJ databases">
        <authorList>
            <person name="Varghese N."/>
            <person name="Submissions S."/>
        </authorList>
    </citation>
    <scope>NUCLEOTIDE SEQUENCE [LARGE SCALE GENOMIC DNA]</scope>
    <source>
        <strain evidence="2">CGMCC 1.7738</strain>
    </source>
</reference>
<keyword evidence="2" id="KW-1185">Reference proteome</keyword>
<dbReference type="EMBL" id="FOTC01000002">
    <property type="protein sequence ID" value="SFL14620.1"/>
    <property type="molecule type" value="Genomic_DNA"/>
</dbReference>
<protein>
    <submittedName>
        <fullName evidence="1">Uncharacterized protein</fullName>
    </submittedName>
</protein>
<dbReference type="STRING" id="553466.SAMN04487950_2713"/>
<sequence>MPSTHRWLSERWRRVLFVVALAVTLGSLVAPMVVPAERTYTLTSVGTDYEAGAVQDTAYFWNTLDDDEQTALTQARRTGSVTFSESPDYLDGDEDTRFSIVDDERVYQYRLDHETDPWWFDYRTEAGLSGFVLTLGTVGVGVIRRLESVWD</sequence>
<evidence type="ECO:0000313" key="2">
    <source>
        <dbReference type="Proteomes" id="UP000199607"/>
    </source>
</evidence>